<evidence type="ECO:0000259" key="5">
    <source>
        <dbReference type="PROSITE" id="PS00716"/>
    </source>
</evidence>
<dbReference type="SUPFAM" id="SSF88946">
    <property type="entry name" value="Sigma2 domain of RNA polymerase sigma factors"/>
    <property type="match status" value="1"/>
</dbReference>
<organism evidence="6 7">
    <name type="scientific">Terribacillus saccharophilus</name>
    <dbReference type="NCBI Taxonomy" id="361277"/>
    <lineage>
        <taxon>Bacteria</taxon>
        <taxon>Bacillati</taxon>
        <taxon>Bacillota</taxon>
        <taxon>Bacilli</taxon>
        <taxon>Bacillales</taxon>
        <taxon>Bacillaceae</taxon>
        <taxon>Terribacillus</taxon>
    </lineage>
</organism>
<dbReference type="PANTHER" id="PTHR30385:SF7">
    <property type="entry name" value="RNA POLYMERASE SIGMA FACTOR FLIA"/>
    <property type="match status" value="1"/>
</dbReference>
<dbReference type="PROSITE" id="PS00716">
    <property type="entry name" value="SIGMA70_2"/>
    <property type="match status" value="1"/>
</dbReference>
<evidence type="ECO:0000256" key="3">
    <source>
        <dbReference type="ARBA" id="ARBA00023125"/>
    </source>
</evidence>
<dbReference type="RefSeq" id="WP_095270367.1">
    <property type="nucleotide sequence ID" value="NZ_NPBH01000039.1"/>
</dbReference>
<dbReference type="Gene3D" id="1.10.1740.10">
    <property type="match status" value="1"/>
</dbReference>
<keyword evidence="1" id="KW-0805">Transcription regulation</keyword>
<keyword evidence="4" id="KW-0804">Transcription</keyword>
<dbReference type="GO" id="GO:0006352">
    <property type="term" value="P:DNA-templated transcription initiation"/>
    <property type="evidence" value="ECO:0007669"/>
    <property type="project" value="InterPro"/>
</dbReference>
<keyword evidence="2" id="KW-0731">Sigma factor</keyword>
<dbReference type="CDD" id="cd06171">
    <property type="entry name" value="Sigma70_r4"/>
    <property type="match status" value="1"/>
</dbReference>
<dbReference type="NCBIfam" id="NF005809">
    <property type="entry name" value="PRK07670.1"/>
    <property type="match status" value="1"/>
</dbReference>
<dbReference type="InterPro" id="IPR007630">
    <property type="entry name" value="RNA_pol_sigma70_r4"/>
</dbReference>
<dbReference type="Pfam" id="PF04542">
    <property type="entry name" value="Sigma70_r2"/>
    <property type="match status" value="1"/>
</dbReference>
<dbReference type="SUPFAM" id="SSF88659">
    <property type="entry name" value="Sigma3 and sigma4 domains of RNA polymerase sigma factors"/>
    <property type="match status" value="2"/>
</dbReference>
<evidence type="ECO:0000313" key="6">
    <source>
        <dbReference type="EMBL" id="PAE07779.1"/>
    </source>
</evidence>
<gene>
    <name evidence="6" type="ORF">CHI12_09940</name>
</gene>
<dbReference type="InterPro" id="IPR007624">
    <property type="entry name" value="RNA_pol_sigma70_r3"/>
</dbReference>
<reference evidence="6 7" key="1">
    <citation type="submission" date="2017-07" db="EMBL/GenBank/DDBJ databases">
        <title>Isolation and whole genome analysis of endospore-forming bacteria from heroin.</title>
        <authorList>
            <person name="Kalinowski J."/>
            <person name="Ahrens B."/>
            <person name="Al-Dilaimi A."/>
            <person name="Winkler A."/>
            <person name="Wibberg D."/>
            <person name="Schleenbecker U."/>
            <person name="Ruckert C."/>
            <person name="Wolfel R."/>
            <person name="Grass G."/>
        </authorList>
    </citation>
    <scope>NUCLEOTIDE SEQUENCE [LARGE SCALE GENOMIC DNA]</scope>
    <source>
        <strain evidence="6 7">7509</strain>
    </source>
</reference>
<feature type="domain" description="RNA polymerase sigma-70" evidence="5">
    <location>
        <begin position="221"/>
        <end position="247"/>
    </location>
</feature>
<dbReference type="Gene3D" id="1.20.140.160">
    <property type="match status" value="1"/>
</dbReference>
<dbReference type="Pfam" id="PF04539">
    <property type="entry name" value="Sigma70_r3"/>
    <property type="match status" value="1"/>
</dbReference>
<dbReference type="Pfam" id="PF04545">
    <property type="entry name" value="Sigma70_r4"/>
    <property type="match status" value="1"/>
</dbReference>
<dbReference type="PANTHER" id="PTHR30385">
    <property type="entry name" value="SIGMA FACTOR F FLAGELLAR"/>
    <property type="match status" value="1"/>
</dbReference>
<dbReference type="GO" id="GO:0003899">
    <property type="term" value="F:DNA-directed RNA polymerase activity"/>
    <property type="evidence" value="ECO:0007669"/>
    <property type="project" value="InterPro"/>
</dbReference>
<dbReference type="InterPro" id="IPR012845">
    <property type="entry name" value="RNA_pol_sigma_FliA_WhiG"/>
</dbReference>
<keyword evidence="3" id="KW-0238">DNA-binding</keyword>
<comment type="caution">
    <text evidence="6">The sequence shown here is derived from an EMBL/GenBank/DDBJ whole genome shotgun (WGS) entry which is preliminary data.</text>
</comment>
<dbReference type="AlphaFoldDB" id="A0A268HD28"/>
<protein>
    <submittedName>
        <fullName evidence="6">FliA/WhiG family RNA polymerase sigma factor</fullName>
    </submittedName>
</protein>
<dbReference type="InterPro" id="IPR007627">
    <property type="entry name" value="RNA_pol_sigma70_r2"/>
</dbReference>
<evidence type="ECO:0000313" key="7">
    <source>
        <dbReference type="Proteomes" id="UP000216475"/>
    </source>
</evidence>
<dbReference type="NCBIfam" id="TIGR02479">
    <property type="entry name" value="FliA_WhiG"/>
    <property type="match status" value="1"/>
</dbReference>
<dbReference type="NCBIfam" id="NF005413">
    <property type="entry name" value="PRK06986.1"/>
    <property type="match status" value="1"/>
</dbReference>
<dbReference type="PIRSF" id="PIRSF000770">
    <property type="entry name" value="RNA_pol_sigma-SigE/K"/>
    <property type="match status" value="1"/>
</dbReference>
<dbReference type="InterPro" id="IPR000943">
    <property type="entry name" value="RNA_pol_sigma70"/>
</dbReference>
<dbReference type="GO" id="GO:0016987">
    <property type="term" value="F:sigma factor activity"/>
    <property type="evidence" value="ECO:0007669"/>
    <property type="project" value="UniProtKB-KW"/>
</dbReference>
<sequence length="258" mass="29924">MINYGSETEQQYWNSWFYKKDSEAANELMRMYMHVVDYHTQRIAAHLPSSVSRDDVRSFGYTGLYDALQKFEPSRDFKFETYASFRVRGAIMDGLRKEDWLPRTVRDKVKKIEAAASNLEQSLERKPTSIEIAKQTGLSREEVEEAVRDALFSNVLSMDDKPARPKQDKQDTSYVLPDLKTPQPEDAVLQKELVLQLTDSIKHLNQHEQLVISLFYKEELTFTEIGHILELTTSRISQIHKRAIFKLRESLAKLSATS</sequence>
<dbReference type="Proteomes" id="UP000216475">
    <property type="component" value="Unassembled WGS sequence"/>
</dbReference>
<name>A0A268HD28_9BACI</name>
<evidence type="ECO:0000256" key="2">
    <source>
        <dbReference type="ARBA" id="ARBA00023082"/>
    </source>
</evidence>
<dbReference type="NCBIfam" id="TIGR02937">
    <property type="entry name" value="sigma70-ECF"/>
    <property type="match status" value="1"/>
</dbReference>
<evidence type="ECO:0000256" key="1">
    <source>
        <dbReference type="ARBA" id="ARBA00023015"/>
    </source>
</evidence>
<evidence type="ECO:0000256" key="4">
    <source>
        <dbReference type="ARBA" id="ARBA00023163"/>
    </source>
</evidence>
<dbReference type="GO" id="GO:0003677">
    <property type="term" value="F:DNA binding"/>
    <property type="evidence" value="ECO:0007669"/>
    <property type="project" value="UniProtKB-KW"/>
</dbReference>
<dbReference type="InterPro" id="IPR013324">
    <property type="entry name" value="RNA_pol_sigma_r3/r4-like"/>
</dbReference>
<accession>A0A268HD28</accession>
<dbReference type="InterPro" id="IPR013325">
    <property type="entry name" value="RNA_pol_sigma_r2"/>
</dbReference>
<proteinExistence type="predicted"/>
<dbReference type="PRINTS" id="PR00046">
    <property type="entry name" value="SIGMA70FCT"/>
</dbReference>
<dbReference type="InterPro" id="IPR014284">
    <property type="entry name" value="RNA_pol_sigma-70_dom"/>
</dbReference>
<dbReference type="EMBL" id="NPBH01000039">
    <property type="protein sequence ID" value="PAE07779.1"/>
    <property type="molecule type" value="Genomic_DNA"/>
</dbReference>